<dbReference type="SUPFAM" id="SSF53335">
    <property type="entry name" value="S-adenosyl-L-methionine-dependent methyltransferases"/>
    <property type="match status" value="1"/>
</dbReference>
<dbReference type="InterPro" id="IPR029063">
    <property type="entry name" value="SAM-dependent_MTases_sf"/>
</dbReference>
<reference evidence="15 16" key="1">
    <citation type="submission" date="2018-07" db="EMBL/GenBank/DDBJ databases">
        <title>The complete nuclear genome of the prasinophyte Chloropicon primus (CCMP1205).</title>
        <authorList>
            <person name="Pombert J.-F."/>
            <person name="Otis C."/>
            <person name="Turmel M."/>
            <person name="Lemieux C."/>
        </authorList>
    </citation>
    <scope>NUCLEOTIDE SEQUENCE [LARGE SCALE GENOMIC DNA]</scope>
    <source>
        <strain evidence="15 16">CCMP1205</strain>
    </source>
</reference>
<proteinExistence type="predicted"/>
<dbReference type="InterPro" id="IPR025799">
    <property type="entry name" value="Arg_MeTrfase"/>
</dbReference>
<organism evidence="15 16">
    <name type="scientific">Chloropicon primus</name>
    <dbReference type="NCBI Taxonomy" id="1764295"/>
    <lineage>
        <taxon>Eukaryota</taxon>
        <taxon>Viridiplantae</taxon>
        <taxon>Chlorophyta</taxon>
        <taxon>Chloropicophyceae</taxon>
        <taxon>Chloropicales</taxon>
        <taxon>Chloropicaceae</taxon>
        <taxon>Chloropicon</taxon>
    </lineage>
</organism>
<keyword evidence="8" id="KW-0156">Chromatin regulator</keyword>
<dbReference type="STRING" id="1764295.A0A5B8MIK5"/>
<dbReference type="Gene3D" id="2.70.160.11">
    <property type="entry name" value="Hnrnp arginine n-methyltransferase1"/>
    <property type="match status" value="1"/>
</dbReference>
<keyword evidence="9" id="KW-0805">Transcription regulation</keyword>
<evidence type="ECO:0000256" key="6">
    <source>
        <dbReference type="ARBA" id="ARBA00022679"/>
    </source>
</evidence>
<comment type="subcellular location">
    <subcellularLocation>
        <location evidence="2">Cytoplasm</location>
    </subcellularLocation>
    <subcellularLocation>
        <location evidence="1">Nucleus</location>
    </subcellularLocation>
</comment>
<evidence type="ECO:0000256" key="8">
    <source>
        <dbReference type="ARBA" id="ARBA00022853"/>
    </source>
</evidence>
<evidence type="ECO:0000256" key="11">
    <source>
        <dbReference type="ARBA" id="ARBA00023242"/>
    </source>
</evidence>
<dbReference type="Gene3D" id="3.40.50.150">
    <property type="entry name" value="Vaccinia Virus protein VP39"/>
    <property type="match status" value="1"/>
</dbReference>
<comment type="catalytic activity">
    <reaction evidence="12">
        <text>L-arginyl-[protein] + 2 S-adenosyl-L-methionine = N(omega),N(omega)-dimethyl-L-arginyl-[protein] + 2 S-adenosyl-L-homocysteine + 2 H(+)</text>
        <dbReference type="Rhea" id="RHEA:48096"/>
        <dbReference type="Rhea" id="RHEA-COMP:10532"/>
        <dbReference type="Rhea" id="RHEA-COMP:11991"/>
        <dbReference type="ChEBI" id="CHEBI:15378"/>
        <dbReference type="ChEBI" id="CHEBI:29965"/>
        <dbReference type="ChEBI" id="CHEBI:57856"/>
        <dbReference type="ChEBI" id="CHEBI:59789"/>
        <dbReference type="ChEBI" id="CHEBI:61897"/>
        <dbReference type="EC" id="2.1.1.319"/>
    </reaction>
</comment>
<dbReference type="EC" id="2.1.1.319" evidence="3"/>
<dbReference type="PANTHER" id="PTHR11006:SF10">
    <property type="entry name" value="HISTONE-ARGININE METHYLTRANSFERASE CARMER-RELATED"/>
    <property type="match status" value="1"/>
</dbReference>
<keyword evidence="4" id="KW-0963">Cytoplasm</keyword>
<keyword evidence="16" id="KW-1185">Reference proteome</keyword>
<dbReference type="PANTHER" id="PTHR11006">
    <property type="entry name" value="PROTEIN ARGININE N-METHYLTRANSFERASE"/>
    <property type="match status" value="1"/>
</dbReference>
<accession>A0A5B8MIK5</accession>
<gene>
    <name evidence="15" type="ORF">A3770_04p28340</name>
</gene>
<evidence type="ECO:0000256" key="4">
    <source>
        <dbReference type="ARBA" id="ARBA00022490"/>
    </source>
</evidence>
<dbReference type="PROSITE" id="PS51678">
    <property type="entry name" value="SAM_MT_PRMT"/>
    <property type="match status" value="1"/>
</dbReference>
<name>A0A5B8MIK5_9CHLO</name>
<sequence length="389" mass="43231">MGDSRFDARCLSKASVETYFSYYASLQHQQNMLQDHVRTGSYHSAIVENSRAFKDKVVVDVGAGTGILSLFAAMAGAKAVFAIEASDMALQARRLCEANASKGGSRVRVVQCKVEEFRLPEEIGKADVLISEPMGTLLVNERMLESYVAARDLLLKPDGLMFPSHGCIHVCPFYDELLHQEIVAKSQFWQQKNYFGLDLSVLSEDAKSAYFSQPVVDAISPSSLMSSPVSYPIDFTSVSEEALKEIVIPLYFQNFQYPVVSHGLACWFDVEFGSRVGARPAASDDEDSSMELGTSGRNSKNFFLTTAPGEPTTHWFQIRMVLRETLKLMPGHRLEGHLKMKAHSRQSYDVEVELAAFTGEGLEVGDPCTGKFDLKDPYYRQLVSYPNHG</sequence>
<evidence type="ECO:0000256" key="12">
    <source>
        <dbReference type="ARBA" id="ARBA00049086"/>
    </source>
</evidence>
<evidence type="ECO:0000259" key="14">
    <source>
        <dbReference type="Pfam" id="PF22528"/>
    </source>
</evidence>
<dbReference type="GO" id="GO:0005737">
    <property type="term" value="C:cytoplasm"/>
    <property type="evidence" value="ECO:0007669"/>
    <property type="project" value="UniProtKB-SubCell"/>
</dbReference>
<dbReference type="EMBL" id="CP031037">
    <property type="protein sequence ID" value="QDZ20316.1"/>
    <property type="molecule type" value="Genomic_DNA"/>
</dbReference>
<dbReference type="InterPro" id="IPR055135">
    <property type="entry name" value="PRMT_dom"/>
</dbReference>
<protein>
    <recommendedName>
        <fullName evidence="3">type I protein arginine methyltransferase</fullName>
        <ecNumber evidence="3">2.1.1.319</ecNumber>
    </recommendedName>
</protein>
<dbReference type="Proteomes" id="UP000316726">
    <property type="component" value="Chromosome 4"/>
</dbReference>
<dbReference type="CDD" id="cd02440">
    <property type="entry name" value="AdoMet_MTases"/>
    <property type="match status" value="1"/>
</dbReference>
<evidence type="ECO:0000256" key="1">
    <source>
        <dbReference type="ARBA" id="ARBA00004123"/>
    </source>
</evidence>
<evidence type="ECO:0000256" key="2">
    <source>
        <dbReference type="ARBA" id="ARBA00004496"/>
    </source>
</evidence>
<feature type="domain" description="Protein arginine N-methyltransferase" evidence="14">
    <location>
        <begin position="168"/>
        <end position="275"/>
    </location>
</feature>
<keyword evidence="5 13" id="KW-0489">Methyltransferase</keyword>
<dbReference type="OrthoDB" id="7848332at2759"/>
<keyword evidence="10" id="KW-0804">Transcription</keyword>
<evidence type="ECO:0000256" key="5">
    <source>
        <dbReference type="ARBA" id="ARBA00022603"/>
    </source>
</evidence>
<dbReference type="AlphaFoldDB" id="A0A5B8MIK5"/>
<evidence type="ECO:0000256" key="9">
    <source>
        <dbReference type="ARBA" id="ARBA00023015"/>
    </source>
</evidence>
<evidence type="ECO:0000313" key="16">
    <source>
        <dbReference type="Proteomes" id="UP000316726"/>
    </source>
</evidence>
<keyword evidence="6 13" id="KW-0808">Transferase</keyword>
<evidence type="ECO:0000256" key="3">
    <source>
        <dbReference type="ARBA" id="ARBA00011925"/>
    </source>
</evidence>
<dbReference type="Pfam" id="PF06325">
    <property type="entry name" value="PrmA"/>
    <property type="match status" value="1"/>
</dbReference>
<keyword evidence="11" id="KW-0539">Nucleus</keyword>
<dbReference type="GO" id="GO:0035242">
    <property type="term" value="F:protein-arginine omega-N asymmetric methyltransferase activity"/>
    <property type="evidence" value="ECO:0007669"/>
    <property type="project" value="UniProtKB-EC"/>
</dbReference>
<dbReference type="GO" id="GO:0005634">
    <property type="term" value="C:nucleus"/>
    <property type="evidence" value="ECO:0007669"/>
    <property type="project" value="UniProtKB-SubCell"/>
</dbReference>
<evidence type="ECO:0000256" key="13">
    <source>
        <dbReference type="PROSITE-ProRule" id="PRU01015"/>
    </source>
</evidence>
<evidence type="ECO:0000313" key="15">
    <source>
        <dbReference type="EMBL" id="QDZ20316.1"/>
    </source>
</evidence>
<dbReference type="GO" id="GO:0070611">
    <property type="term" value="F:histone H3R2 methyltransferase activity"/>
    <property type="evidence" value="ECO:0007669"/>
    <property type="project" value="TreeGrafter"/>
</dbReference>
<dbReference type="GO" id="GO:0035241">
    <property type="term" value="F:protein-arginine omega-N monomethyltransferase activity"/>
    <property type="evidence" value="ECO:0007669"/>
    <property type="project" value="UniProtKB-ARBA"/>
</dbReference>
<evidence type="ECO:0000256" key="7">
    <source>
        <dbReference type="ARBA" id="ARBA00022691"/>
    </source>
</evidence>
<evidence type="ECO:0000256" key="10">
    <source>
        <dbReference type="ARBA" id="ARBA00023163"/>
    </source>
</evidence>
<dbReference type="FunFam" id="3.40.50.150:FF:000052">
    <property type="entry name" value="Probable histone-arginine methyltransferase CARM1"/>
    <property type="match status" value="1"/>
</dbReference>
<dbReference type="Pfam" id="PF22528">
    <property type="entry name" value="PRMT_C"/>
    <property type="match status" value="1"/>
</dbReference>
<keyword evidence="7 13" id="KW-0949">S-adenosyl-L-methionine</keyword>
<dbReference type="GO" id="GO:0032259">
    <property type="term" value="P:methylation"/>
    <property type="evidence" value="ECO:0007669"/>
    <property type="project" value="UniProtKB-KW"/>
</dbReference>